<feature type="transmembrane region" description="Helical" evidence="1">
    <location>
        <begin position="6"/>
        <end position="28"/>
    </location>
</feature>
<evidence type="ECO:0000313" key="4">
    <source>
        <dbReference type="Proteomes" id="UP000238081"/>
    </source>
</evidence>
<evidence type="ECO:0000259" key="2">
    <source>
        <dbReference type="Pfam" id="PF08239"/>
    </source>
</evidence>
<organism evidence="3 4">
    <name type="scientific">Clostridium butyricum</name>
    <dbReference type="NCBI Taxonomy" id="1492"/>
    <lineage>
        <taxon>Bacteria</taxon>
        <taxon>Bacillati</taxon>
        <taxon>Bacillota</taxon>
        <taxon>Clostridia</taxon>
        <taxon>Eubacteriales</taxon>
        <taxon>Clostridiaceae</taxon>
        <taxon>Clostridium</taxon>
    </lineage>
</organism>
<reference evidence="3 4" key="1">
    <citation type="submission" date="2016-01" db="EMBL/GenBank/DDBJ databases">
        <title>Characterization of the Clostridium difficile lineages that are prevalent in Hong Kong and China.</title>
        <authorList>
            <person name="Kwok J.S.-L."/>
            <person name="Lam W.-Y."/>
            <person name="Ip M."/>
            <person name="Chan T.-F."/>
            <person name="Hawkey P.M."/>
            <person name="Tsui S.K.-W."/>
        </authorList>
    </citation>
    <scope>NUCLEOTIDE SEQUENCE [LARGE SCALE GENOMIC DNA]</scope>
    <source>
        <strain evidence="3 4">300064</strain>
    </source>
</reference>
<evidence type="ECO:0000256" key="1">
    <source>
        <dbReference type="SAM" id="Phobius"/>
    </source>
</evidence>
<keyword evidence="1" id="KW-0472">Membrane</keyword>
<dbReference type="InterPro" id="IPR059180">
    <property type="entry name" value="3D_YorM"/>
</dbReference>
<dbReference type="RefSeq" id="WP_043661231.1">
    <property type="nucleotide sequence ID" value="NZ_JSEG01000001.1"/>
</dbReference>
<dbReference type="EMBL" id="LRDH01000096">
    <property type="protein sequence ID" value="PPV15945.1"/>
    <property type="molecule type" value="Genomic_DNA"/>
</dbReference>
<gene>
    <name evidence="3" type="ORF">AWN73_02350</name>
</gene>
<feature type="domain" description="SH3b" evidence="2">
    <location>
        <begin position="63"/>
        <end position="112"/>
    </location>
</feature>
<comment type="caution">
    <text evidence="3">The sequence shown here is derived from an EMBL/GenBank/DDBJ whole genome shotgun (WGS) entry which is preliminary data.</text>
</comment>
<dbReference type="InterPro" id="IPR003646">
    <property type="entry name" value="SH3-like_bac-type"/>
</dbReference>
<dbReference type="CDD" id="cd14667">
    <property type="entry name" value="3D_containing_proteins"/>
    <property type="match status" value="1"/>
</dbReference>
<keyword evidence="1" id="KW-0812">Transmembrane</keyword>
<dbReference type="Gene3D" id="2.30.30.40">
    <property type="entry name" value="SH3 Domains"/>
    <property type="match status" value="1"/>
</dbReference>
<name>A0A2S7FCW7_CLOBU</name>
<dbReference type="Proteomes" id="UP000238081">
    <property type="component" value="Unassembled WGS sequence"/>
</dbReference>
<protein>
    <submittedName>
        <fullName evidence="3">Enterotoxin</fullName>
    </submittedName>
</protein>
<keyword evidence="1" id="KW-1133">Transmembrane helix</keyword>
<dbReference type="AlphaFoldDB" id="A0A2S7FCW7"/>
<proteinExistence type="predicted"/>
<accession>A0A2S7FCW7</accession>
<dbReference type="Pfam" id="PF08239">
    <property type="entry name" value="SH3_3"/>
    <property type="match status" value="1"/>
</dbReference>
<sequence>MSKIEYMLYFLYICIAIVLGVTGAYYVVTMEEINIASSKNRIEENQPQDEFKKFGQVIKVDSNLCIREDADINSEVNYVLYEGMTFDILDKKNEWYYIRYNDILGYVNEDYVAEYEDNPPNETYEEREQNIVNNLLKKVHKPISVELTAYCNCSICSESWGSKTAMQTQTRKGVVAAPKEIPLGSRLYIPQLEYYKEDCIFDVEDRGGAVRLKDDGTYIIDIWLPDHEQVKEFGRNKGVIYLIEN</sequence>
<evidence type="ECO:0000313" key="3">
    <source>
        <dbReference type="EMBL" id="PPV15945.1"/>
    </source>
</evidence>